<dbReference type="RefSeq" id="XP_060432746.1">
    <property type="nucleotide sequence ID" value="XM_060574235.1"/>
</dbReference>
<evidence type="ECO:0000313" key="3">
    <source>
        <dbReference type="EMBL" id="KAK1689051.1"/>
    </source>
</evidence>
<organism evidence="3 4">
    <name type="scientific">Colletotrichum godetiae</name>
    <dbReference type="NCBI Taxonomy" id="1209918"/>
    <lineage>
        <taxon>Eukaryota</taxon>
        <taxon>Fungi</taxon>
        <taxon>Dikarya</taxon>
        <taxon>Ascomycota</taxon>
        <taxon>Pezizomycotina</taxon>
        <taxon>Sordariomycetes</taxon>
        <taxon>Hypocreomycetidae</taxon>
        <taxon>Glomerellales</taxon>
        <taxon>Glomerellaceae</taxon>
        <taxon>Colletotrichum</taxon>
        <taxon>Colletotrichum acutatum species complex</taxon>
    </lineage>
</organism>
<proteinExistence type="predicted"/>
<gene>
    <name evidence="3" type="ORF">BDP55DRAFT_654009</name>
</gene>
<evidence type="ECO:0000313" key="4">
    <source>
        <dbReference type="Proteomes" id="UP001224890"/>
    </source>
</evidence>
<evidence type="ECO:0000256" key="2">
    <source>
        <dbReference type="SAM" id="MobiDB-lite"/>
    </source>
</evidence>
<reference evidence="3" key="1">
    <citation type="submission" date="2021-06" db="EMBL/GenBank/DDBJ databases">
        <title>Comparative genomics, transcriptomics and evolutionary studies reveal genomic signatures of adaptation to plant cell wall in hemibiotrophic fungi.</title>
        <authorList>
            <consortium name="DOE Joint Genome Institute"/>
            <person name="Baroncelli R."/>
            <person name="Diaz J.F."/>
            <person name="Benocci T."/>
            <person name="Peng M."/>
            <person name="Battaglia E."/>
            <person name="Haridas S."/>
            <person name="Andreopoulos W."/>
            <person name="Labutti K."/>
            <person name="Pangilinan J."/>
            <person name="Floch G.L."/>
            <person name="Makela M.R."/>
            <person name="Henrissat B."/>
            <person name="Grigoriev I.V."/>
            <person name="Crouch J.A."/>
            <person name="De Vries R.P."/>
            <person name="Sukno S.A."/>
            <person name="Thon M.R."/>
        </authorList>
    </citation>
    <scope>NUCLEOTIDE SEQUENCE</scope>
    <source>
        <strain evidence="3">CBS 193.32</strain>
    </source>
</reference>
<name>A0AAJ0EYW0_9PEZI</name>
<feature type="coiled-coil region" evidence="1">
    <location>
        <begin position="196"/>
        <end position="230"/>
    </location>
</feature>
<evidence type="ECO:0000256" key="1">
    <source>
        <dbReference type="SAM" id="Coils"/>
    </source>
</evidence>
<dbReference type="Proteomes" id="UP001224890">
    <property type="component" value="Unassembled WGS sequence"/>
</dbReference>
<protein>
    <submittedName>
        <fullName evidence="3">Uncharacterized protein</fullName>
    </submittedName>
</protein>
<sequence>MKPNPGAGSQGGQGLRPRPSGSIPTTPFQELAVHNTPSATSSTCIFNRLNMPPKQSPQLGAMSTTTLPASPPTGSLNLSSFSRENSPFTAGNFGQQFHANPQVFDSIDRVQSEPRPLANPFGIEGSDFRNALPGTQTANANAKYKNRVDAEVTKLQRMQQRLAHEIQLHQQREDNSQRQRQPAIAREWWKKESAARIRLAKEVGRLREEYASLKAELDDAREVIRIYNGQQVQKQDQLRYHQYIQKSSVWQHCLRDVFTSLSSLNIDIDMPDDGDEFRDILVAVIPMLTKHYDSIVGINEFIDQAKPGETYCFNHTISRFRPGDEFPPFEPSSCPTCSKQDDESCFEIDCLPRSAGERKTFNFPSVQDLKPWVP</sequence>
<dbReference type="EMBL" id="JAHMHR010000009">
    <property type="protein sequence ID" value="KAK1689051.1"/>
    <property type="molecule type" value="Genomic_DNA"/>
</dbReference>
<comment type="caution">
    <text evidence="3">The sequence shown here is derived from an EMBL/GenBank/DDBJ whole genome shotgun (WGS) entry which is preliminary data.</text>
</comment>
<feature type="region of interest" description="Disordered" evidence="2">
    <location>
        <begin position="1"/>
        <end position="28"/>
    </location>
</feature>
<feature type="compositionally biased region" description="Polar residues" evidence="2">
    <location>
        <begin position="56"/>
        <end position="96"/>
    </location>
</feature>
<dbReference type="GeneID" id="85458761"/>
<keyword evidence="4" id="KW-1185">Reference proteome</keyword>
<feature type="region of interest" description="Disordered" evidence="2">
    <location>
        <begin position="44"/>
        <end position="96"/>
    </location>
</feature>
<dbReference type="AlphaFoldDB" id="A0AAJ0EYW0"/>
<accession>A0AAJ0EYW0</accession>
<keyword evidence="1" id="KW-0175">Coiled coil</keyword>